<keyword evidence="2" id="KW-1185">Reference proteome</keyword>
<accession>A0A9N9P492</accession>
<proteinExistence type="predicted"/>
<feature type="non-terminal residue" evidence="1">
    <location>
        <position position="1"/>
    </location>
</feature>
<sequence length="82" mass="9287">PKLKGFFEEMMNALILVKRLIKNKEKAKKQVVVYCYLLVGIRNKFANNFKLDLGLFLQSLRMSNSGINTLSNAGLSVHSKTL</sequence>
<comment type="caution">
    <text evidence="1">The sequence shown here is derived from an EMBL/GenBank/DDBJ whole genome shotgun (WGS) entry which is preliminary data.</text>
</comment>
<dbReference type="Proteomes" id="UP000789759">
    <property type="component" value="Unassembled WGS sequence"/>
</dbReference>
<protein>
    <submittedName>
        <fullName evidence="1">19562_t:CDS:1</fullName>
    </submittedName>
</protein>
<evidence type="ECO:0000313" key="2">
    <source>
        <dbReference type="Proteomes" id="UP000789759"/>
    </source>
</evidence>
<dbReference type="OrthoDB" id="2418074at2759"/>
<dbReference type="EMBL" id="CAJVQA010031826">
    <property type="protein sequence ID" value="CAG8802182.1"/>
    <property type="molecule type" value="Genomic_DNA"/>
</dbReference>
<reference evidence="1" key="1">
    <citation type="submission" date="2021-06" db="EMBL/GenBank/DDBJ databases">
        <authorList>
            <person name="Kallberg Y."/>
            <person name="Tangrot J."/>
            <person name="Rosling A."/>
        </authorList>
    </citation>
    <scope>NUCLEOTIDE SEQUENCE</scope>
    <source>
        <strain evidence="1">FL966</strain>
    </source>
</reference>
<organism evidence="1 2">
    <name type="scientific">Cetraspora pellucida</name>
    <dbReference type="NCBI Taxonomy" id="1433469"/>
    <lineage>
        <taxon>Eukaryota</taxon>
        <taxon>Fungi</taxon>
        <taxon>Fungi incertae sedis</taxon>
        <taxon>Mucoromycota</taxon>
        <taxon>Glomeromycotina</taxon>
        <taxon>Glomeromycetes</taxon>
        <taxon>Diversisporales</taxon>
        <taxon>Gigasporaceae</taxon>
        <taxon>Cetraspora</taxon>
    </lineage>
</organism>
<gene>
    <name evidence="1" type="ORF">CPELLU_LOCUS17802</name>
</gene>
<dbReference type="AlphaFoldDB" id="A0A9N9P492"/>
<name>A0A9N9P492_9GLOM</name>
<evidence type="ECO:0000313" key="1">
    <source>
        <dbReference type="EMBL" id="CAG8802182.1"/>
    </source>
</evidence>